<organism evidence="3 4">
    <name type="scientific">Sunxiuqinia elliptica</name>
    <dbReference type="NCBI Taxonomy" id="655355"/>
    <lineage>
        <taxon>Bacteria</taxon>
        <taxon>Pseudomonadati</taxon>
        <taxon>Bacteroidota</taxon>
        <taxon>Bacteroidia</taxon>
        <taxon>Marinilabiliales</taxon>
        <taxon>Prolixibacteraceae</taxon>
        <taxon>Sunxiuqinia</taxon>
    </lineage>
</organism>
<evidence type="ECO:0000313" key="4">
    <source>
        <dbReference type="Proteomes" id="UP000198964"/>
    </source>
</evidence>
<keyword evidence="4" id="KW-1185">Reference proteome</keyword>
<evidence type="ECO:0000256" key="1">
    <source>
        <dbReference type="HAMAP-Rule" id="MF_00226"/>
    </source>
</evidence>
<dbReference type="Gene3D" id="3.90.950.20">
    <property type="entry name" value="CinA-like"/>
    <property type="match status" value="1"/>
</dbReference>
<dbReference type="InterPro" id="IPR036653">
    <property type="entry name" value="CinA-like_C"/>
</dbReference>
<dbReference type="InterPro" id="IPR001453">
    <property type="entry name" value="MoaB/Mog_dom"/>
</dbReference>
<gene>
    <name evidence="3" type="ORF">SAMN05216283_10830</name>
</gene>
<dbReference type="NCBIfam" id="TIGR00177">
    <property type="entry name" value="molyb_syn"/>
    <property type="match status" value="1"/>
</dbReference>
<dbReference type="CDD" id="cd00885">
    <property type="entry name" value="cinA"/>
    <property type="match status" value="1"/>
</dbReference>
<comment type="similarity">
    <text evidence="1">Belongs to the CinA family.</text>
</comment>
<dbReference type="InterPro" id="IPR036425">
    <property type="entry name" value="MoaB/Mog-like_dom_sf"/>
</dbReference>
<dbReference type="InterPro" id="IPR008136">
    <property type="entry name" value="CinA_C"/>
</dbReference>
<reference evidence="3 4" key="1">
    <citation type="submission" date="2016-10" db="EMBL/GenBank/DDBJ databases">
        <authorList>
            <person name="de Groot N.N."/>
        </authorList>
    </citation>
    <scope>NUCLEOTIDE SEQUENCE [LARGE SCALE GENOMIC DNA]</scope>
    <source>
        <strain evidence="3 4">CGMCC 1.9156</strain>
    </source>
</reference>
<dbReference type="Pfam" id="PF18146">
    <property type="entry name" value="CinA_KH"/>
    <property type="match status" value="1"/>
</dbReference>
<dbReference type="InterPro" id="IPR041424">
    <property type="entry name" value="CinA_KH"/>
</dbReference>
<dbReference type="NCBIfam" id="TIGR00200">
    <property type="entry name" value="cinA_nterm"/>
    <property type="match status" value="1"/>
</dbReference>
<dbReference type="Pfam" id="PF02464">
    <property type="entry name" value="CinA"/>
    <property type="match status" value="1"/>
</dbReference>
<dbReference type="NCBIfam" id="TIGR00199">
    <property type="entry name" value="PncC_domain"/>
    <property type="match status" value="1"/>
</dbReference>
<protein>
    <recommendedName>
        <fullName evidence="1">CinA-like protein</fullName>
    </recommendedName>
</protein>
<accession>A0A1I2JDH5</accession>
<dbReference type="PANTHER" id="PTHR13939:SF0">
    <property type="entry name" value="NMN AMIDOHYDROLASE-LIKE PROTEIN YFAY"/>
    <property type="match status" value="1"/>
</dbReference>
<feature type="domain" description="MoaB/Mog" evidence="2">
    <location>
        <begin position="4"/>
        <end position="170"/>
    </location>
</feature>
<dbReference type="EMBL" id="FONW01000008">
    <property type="protein sequence ID" value="SFF50926.1"/>
    <property type="molecule type" value="Genomic_DNA"/>
</dbReference>
<evidence type="ECO:0000259" key="2">
    <source>
        <dbReference type="SMART" id="SM00852"/>
    </source>
</evidence>
<dbReference type="PANTHER" id="PTHR13939">
    <property type="entry name" value="NICOTINAMIDE-NUCLEOTIDE AMIDOHYDROLASE PNCC"/>
    <property type="match status" value="1"/>
</dbReference>
<proteinExistence type="inferred from homology"/>
<dbReference type="NCBIfam" id="NF001813">
    <property type="entry name" value="PRK00549.1"/>
    <property type="match status" value="1"/>
</dbReference>
<dbReference type="HAMAP" id="MF_00226_B">
    <property type="entry name" value="CinA_B"/>
    <property type="match status" value="1"/>
</dbReference>
<dbReference type="InterPro" id="IPR008135">
    <property type="entry name" value="Competence-induced_CinA"/>
</dbReference>
<dbReference type="SUPFAM" id="SSF142433">
    <property type="entry name" value="CinA-like"/>
    <property type="match status" value="1"/>
</dbReference>
<dbReference type="InterPro" id="IPR050101">
    <property type="entry name" value="CinA"/>
</dbReference>
<dbReference type="SMART" id="SM00852">
    <property type="entry name" value="MoCF_biosynth"/>
    <property type="match status" value="1"/>
</dbReference>
<dbReference type="STRING" id="655355.SAMN05216283_10830"/>
<evidence type="ECO:0000313" key="3">
    <source>
        <dbReference type="EMBL" id="SFF50926.1"/>
    </source>
</evidence>
<dbReference type="SUPFAM" id="SSF53218">
    <property type="entry name" value="Molybdenum cofactor biosynthesis proteins"/>
    <property type="match status" value="1"/>
</dbReference>
<dbReference type="Pfam" id="PF00994">
    <property type="entry name" value="MoCF_biosynth"/>
    <property type="match status" value="1"/>
</dbReference>
<dbReference type="AlphaFoldDB" id="A0A1I2JDH5"/>
<dbReference type="PIRSF" id="PIRSF006728">
    <property type="entry name" value="CinA"/>
    <property type="match status" value="1"/>
</dbReference>
<dbReference type="RefSeq" id="WP_093920548.1">
    <property type="nucleotide sequence ID" value="NZ_FONW01000008.1"/>
</dbReference>
<name>A0A1I2JDH5_9BACT</name>
<dbReference type="Gene3D" id="3.40.980.10">
    <property type="entry name" value="MoaB/Mog-like domain"/>
    <property type="match status" value="1"/>
</dbReference>
<dbReference type="Proteomes" id="UP000198964">
    <property type="component" value="Unassembled WGS sequence"/>
</dbReference>
<sequence length="418" mass="45948">MKAEIITIGDEILIGQVVDTNSAWIGEQLNRYGIEVFQITSVHDDALQIKEAISQAAQHADLVLITGGLGPTKDDITKKVLCDYFDCKLVLNEQVLEHVTTMLSRRNIDINQLNKDQALVPEKCDVLHNPNGTAPGMWFEQNDTIYISMPGVPFEMIGLMEQAILPRLQKNGKVKSIYHQTVLVYGVPESMLAEKIEPWENALPDFIKLAYLPNQLMIRLRLSAYGSNKEVLETEVSQQIDLLRTYLPEQIFGYNNDSLAGVTGQLLAKGKLTLGIAESCTGGNIAHMFTENPGSSVYLKGGIVAYSNEVKEALLHVQATTLEAHGAVSREVALEMAQGALDALQTDYAIATTGIAGPDGGSEEKPVGTVWIAVVSKKNQTVHCYNFAHNRERNILRSSQAAINQLRQLILKENPVLA</sequence>